<comment type="caution">
    <text evidence="12">The sequence shown here is derived from an EMBL/GenBank/DDBJ whole genome shotgun (WGS) entry which is preliminary data.</text>
</comment>
<feature type="domain" description="Methyl-accepting transducer" evidence="10">
    <location>
        <begin position="268"/>
        <end position="539"/>
    </location>
</feature>
<dbReference type="PANTHER" id="PTHR32089">
    <property type="entry name" value="METHYL-ACCEPTING CHEMOTAXIS PROTEIN MCPB"/>
    <property type="match status" value="1"/>
</dbReference>
<feature type="transmembrane region" description="Helical" evidence="9">
    <location>
        <begin position="175"/>
        <end position="200"/>
    </location>
</feature>
<reference evidence="12 13" key="1">
    <citation type="submission" date="2018-10" db="EMBL/GenBank/DDBJ databases">
        <title>Phylogenomics of Brevibacillus.</title>
        <authorList>
            <person name="Dunlap C."/>
        </authorList>
    </citation>
    <scope>NUCLEOTIDE SEQUENCE [LARGE SCALE GENOMIC DNA]</scope>
    <source>
        <strain evidence="12 13">JCM 15085</strain>
    </source>
</reference>
<dbReference type="SMART" id="SM00283">
    <property type="entry name" value="MA"/>
    <property type="match status" value="1"/>
</dbReference>
<dbReference type="Gene3D" id="3.30.450.20">
    <property type="entry name" value="PAS domain"/>
    <property type="match status" value="1"/>
</dbReference>
<dbReference type="Proteomes" id="UP000281915">
    <property type="component" value="Unassembled WGS sequence"/>
</dbReference>
<keyword evidence="7" id="KW-0175">Coiled coil</keyword>
<keyword evidence="9" id="KW-1133">Transmembrane helix</keyword>
<feature type="region of interest" description="Disordered" evidence="8">
    <location>
        <begin position="271"/>
        <end position="293"/>
    </location>
</feature>
<proteinExistence type="inferred from homology"/>
<accession>A0A3M8DE98</accession>
<name>A0A3M8DE98_9BACL</name>
<sequence>MIARKASVRFKLLATMLIITIVPLMIAGYLQFENAKRAVYQLTISDLQYITDLKMRELAPYTQDTNIFDGNRQKIKDILNEIAEKYYQPNGMSGYAYIMDQQGILMFYPDESMENTSLWEESFTQEMVANKNGWMEYNFQGDDKLAVYKELPNGWILVTASFQRDLLNPIEASRITMFIISLISAIAALAIGSFVVYKLLSPLKQLVSAMKAAEAGDLTPRVEIHTRDEFGQLSQNYNEMMDGFCRMLRDVQEVSRQVEISSVELKASASESARASEQISHSSAEIATSSDQQKETVHLTGDFIQRIGKDIQEIAQSTSHVNEEASHAYALAGQGGEKLNVLAQEMDQITEQVQRTEQVVRELGMQSEKIIGIISIIQQISEQTNLLALNAAIEAARAGEQGRSFAVVAQEVRKLAEQSGQAAEEIAALIHNVNQEILEAVGAMSKTTGAVQEGRGGVASAGESFRLILQAVQDVSQQVDRMNGAAQKIHRDTEELLVHSGTIQELAEMTARNTQEVAAASEEQTASTEEMAAAAETLAQMAQRLSEQAKQFTIK</sequence>
<protein>
    <submittedName>
        <fullName evidence="12">Methyl-accepting chemotaxis protein</fullName>
    </submittedName>
</protein>
<dbReference type="CDD" id="cd12912">
    <property type="entry name" value="PDC2_MCP_like"/>
    <property type="match status" value="1"/>
</dbReference>
<dbReference type="PANTHER" id="PTHR32089:SF112">
    <property type="entry name" value="LYSOZYME-LIKE PROTEIN-RELATED"/>
    <property type="match status" value="1"/>
</dbReference>
<keyword evidence="4 6" id="KW-0807">Transducer</keyword>
<organism evidence="12 13">
    <name type="scientific">Brevibacillus panacihumi</name>
    <dbReference type="NCBI Taxonomy" id="497735"/>
    <lineage>
        <taxon>Bacteria</taxon>
        <taxon>Bacillati</taxon>
        <taxon>Bacillota</taxon>
        <taxon>Bacilli</taxon>
        <taxon>Bacillales</taxon>
        <taxon>Paenibacillaceae</taxon>
        <taxon>Brevibacillus</taxon>
    </lineage>
</organism>
<dbReference type="SMART" id="SM00304">
    <property type="entry name" value="HAMP"/>
    <property type="match status" value="1"/>
</dbReference>
<evidence type="ECO:0000256" key="8">
    <source>
        <dbReference type="SAM" id="MobiDB-lite"/>
    </source>
</evidence>
<keyword evidence="3 9" id="KW-0472">Membrane</keyword>
<feature type="domain" description="HAMP" evidence="11">
    <location>
        <begin position="197"/>
        <end position="249"/>
    </location>
</feature>
<keyword evidence="2" id="KW-1003">Cell membrane</keyword>
<comment type="similarity">
    <text evidence="5">Belongs to the methyl-accepting chemotaxis (MCP) protein family.</text>
</comment>
<evidence type="ECO:0000313" key="12">
    <source>
        <dbReference type="EMBL" id="RNB86490.1"/>
    </source>
</evidence>
<dbReference type="AlphaFoldDB" id="A0A3M8DE98"/>
<evidence type="ECO:0000259" key="10">
    <source>
        <dbReference type="PROSITE" id="PS50111"/>
    </source>
</evidence>
<comment type="subcellular location">
    <subcellularLocation>
        <location evidence="1">Cell membrane</location>
    </subcellularLocation>
</comment>
<dbReference type="RefSeq" id="WP_122911971.1">
    <property type="nucleotide sequence ID" value="NZ_RHHT01000002.1"/>
</dbReference>
<feature type="compositionally biased region" description="Polar residues" evidence="8">
    <location>
        <begin position="278"/>
        <end position="291"/>
    </location>
</feature>
<feature type="coiled-coil region" evidence="7">
    <location>
        <begin position="339"/>
        <end position="366"/>
    </location>
</feature>
<dbReference type="Pfam" id="PF00672">
    <property type="entry name" value="HAMP"/>
    <property type="match status" value="1"/>
</dbReference>
<evidence type="ECO:0000313" key="13">
    <source>
        <dbReference type="Proteomes" id="UP000281915"/>
    </source>
</evidence>
<dbReference type="GO" id="GO:0007165">
    <property type="term" value="P:signal transduction"/>
    <property type="evidence" value="ECO:0007669"/>
    <property type="project" value="UniProtKB-KW"/>
</dbReference>
<feature type="transmembrane region" description="Helical" evidence="9">
    <location>
        <begin position="12"/>
        <end position="32"/>
    </location>
</feature>
<dbReference type="SUPFAM" id="SSF58104">
    <property type="entry name" value="Methyl-accepting chemotaxis protein (MCP) signaling domain"/>
    <property type="match status" value="1"/>
</dbReference>
<evidence type="ECO:0000256" key="2">
    <source>
        <dbReference type="ARBA" id="ARBA00022475"/>
    </source>
</evidence>
<dbReference type="PROSITE" id="PS50111">
    <property type="entry name" value="CHEMOTAXIS_TRANSDUC_2"/>
    <property type="match status" value="1"/>
</dbReference>
<evidence type="ECO:0000256" key="5">
    <source>
        <dbReference type="ARBA" id="ARBA00029447"/>
    </source>
</evidence>
<evidence type="ECO:0000256" key="4">
    <source>
        <dbReference type="ARBA" id="ARBA00023224"/>
    </source>
</evidence>
<dbReference type="GO" id="GO:0005886">
    <property type="term" value="C:plasma membrane"/>
    <property type="evidence" value="ECO:0007669"/>
    <property type="project" value="UniProtKB-SubCell"/>
</dbReference>
<dbReference type="InterPro" id="IPR003660">
    <property type="entry name" value="HAMP_dom"/>
</dbReference>
<dbReference type="EMBL" id="RHHT01000002">
    <property type="protein sequence ID" value="RNB86490.1"/>
    <property type="molecule type" value="Genomic_DNA"/>
</dbReference>
<dbReference type="Pfam" id="PF00015">
    <property type="entry name" value="MCPsignal"/>
    <property type="match status" value="1"/>
</dbReference>
<evidence type="ECO:0000256" key="1">
    <source>
        <dbReference type="ARBA" id="ARBA00004236"/>
    </source>
</evidence>
<evidence type="ECO:0000256" key="3">
    <source>
        <dbReference type="ARBA" id="ARBA00023136"/>
    </source>
</evidence>
<keyword evidence="9" id="KW-0812">Transmembrane</keyword>
<evidence type="ECO:0000256" key="7">
    <source>
        <dbReference type="SAM" id="Coils"/>
    </source>
</evidence>
<evidence type="ECO:0000256" key="9">
    <source>
        <dbReference type="SAM" id="Phobius"/>
    </source>
</evidence>
<evidence type="ECO:0000256" key="6">
    <source>
        <dbReference type="PROSITE-ProRule" id="PRU00284"/>
    </source>
</evidence>
<dbReference type="InterPro" id="IPR004089">
    <property type="entry name" value="MCPsignal_dom"/>
</dbReference>
<dbReference type="Gene3D" id="1.10.287.950">
    <property type="entry name" value="Methyl-accepting chemotaxis protein"/>
    <property type="match status" value="1"/>
</dbReference>
<dbReference type="PROSITE" id="PS50885">
    <property type="entry name" value="HAMP"/>
    <property type="match status" value="1"/>
</dbReference>
<evidence type="ECO:0000259" key="11">
    <source>
        <dbReference type="PROSITE" id="PS50885"/>
    </source>
</evidence>
<gene>
    <name evidence="12" type="ORF">EDM58_01540</name>
</gene>
<dbReference type="CDD" id="cd06225">
    <property type="entry name" value="HAMP"/>
    <property type="match status" value="1"/>
</dbReference>